<evidence type="ECO:0000256" key="7">
    <source>
        <dbReference type="ARBA" id="ARBA00014472"/>
    </source>
</evidence>
<evidence type="ECO:0000256" key="5">
    <source>
        <dbReference type="ARBA" id="ARBA00009320"/>
    </source>
</evidence>
<dbReference type="RefSeq" id="WP_198575646.1">
    <property type="nucleotide sequence ID" value="NZ_JADWOX010000004.1"/>
</dbReference>
<dbReference type="Pfam" id="PF01063">
    <property type="entry name" value="Aminotran_4"/>
    <property type="match status" value="1"/>
</dbReference>
<evidence type="ECO:0000256" key="6">
    <source>
        <dbReference type="ARBA" id="ARBA00013053"/>
    </source>
</evidence>
<sequence>MSRFAYVNGRFVRHGQAAVHIEDRGYQLADGVYEVWAVFDGKLADAAGHFARLWRSLDELRIAHPMSEASLTIVLREAIRRNQVREGLVYLQVTRGVARRDHAFPNPAVPPAVVITARSVDRVAAEAKAAKGSGVVTVPENRWGRCDIKTIGLLPNALAKQAAREHGAIEAWFVDELGLVTEGASSNAWIVDAEGRLRTRDTQANILRGVTRLTLLDVIAEAGLPVEERPFTVEEAKAAKEAFITGAGSLVTPIVTIDGVKVGDGTVGPVASRLRGAYIERAKAGAI</sequence>
<evidence type="ECO:0000313" key="13">
    <source>
        <dbReference type="Proteomes" id="UP000639859"/>
    </source>
</evidence>
<evidence type="ECO:0000256" key="4">
    <source>
        <dbReference type="ARBA" id="ARBA00005072"/>
    </source>
</evidence>
<evidence type="ECO:0000256" key="8">
    <source>
        <dbReference type="ARBA" id="ARBA00023304"/>
    </source>
</evidence>
<dbReference type="EMBL" id="JADWOX010000004">
    <property type="protein sequence ID" value="MBI1683716.1"/>
    <property type="molecule type" value="Genomic_DNA"/>
</dbReference>
<keyword evidence="8" id="KW-0028">Amino-acid biosynthesis</keyword>
<organism evidence="12 13">
    <name type="scientific">Caulobacter hibisci</name>
    <dbReference type="NCBI Taxonomy" id="2035993"/>
    <lineage>
        <taxon>Bacteria</taxon>
        <taxon>Pseudomonadati</taxon>
        <taxon>Pseudomonadota</taxon>
        <taxon>Alphaproteobacteria</taxon>
        <taxon>Caulobacterales</taxon>
        <taxon>Caulobacteraceae</taxon>
        <taxon>Caulobacter</taxon>
    </lineage>
</organism>
<dbReference type="InterPro" id="IPR043131">
    <property type="entry name" value="BCAT-like_N"/>
</dbReference>
<dbReference type="EC" id="2.6.1.42" evidence="6"/>
<dbReference type="Gene3D" id="3.30.470.10">
    <property type="match status" value="1"/>
</dbReference>
<dbReference type="NCBIfam" id="NF005209">
    <property type="entry name" value="PRK06680.1"/>
    <property type="match status" value="1"/>
</dbReference>
<dbReference type="Gene3D" id="3.20.10.10">
    <property type="entry name" value="D-amino Acid Aminotransferase, subunit A, domain 2"/>
    <property type="match status" value="1"/>
</dbReference>
<reference evidence="12 13" key="1">
    <citation type="submission" date="2020-11" db="EMBL/GenBank/DDBJ databases">
        <title>genome sequence of strain KACC 18849.</title>
        <authorList>
            <person name="Gao J."/>
            <person name="Zhang X."/>
        </authorList>
    </citation>
    <scope>NUCLEOTIDE SEQUENCE [LARGE SCALE GENOMIC DNA]</scope>
    <source>
        <strain evidence="12 13">KACC 18849</strain>
    </source>
</reference>
<comment type="function">
    <text evidence="1">Acts on leucine, isoleucine and valine.</text>
</comment>
<comment type="similarity">
    <text evidence="5">Belongs to the class-IV pyridoxal-phosphate-dependent aminotransferase family.</text>
</comment>
<comment type="pathway">
    <text evidence="3">Amino-acid biosynthesis; L-valine biosynthesis; L-valine from pyruvate: step 4/4.</text>
</comment>
<comment type="pathway">
    <text evidence="4">Amino-acid biosynthesis; L-leucine biosynthesis; L-leucine from 3-methyl-2-oxobutanoate: step 4/4.</text>
</comment>
<dbReference type="PANTHER" id="PTHR42743">
    <property type="entry name" value="AMINO-ACID AMINOTRANSFERASE"/>
    <property type="match status" value="1"/>
</dbReference>
<evidence type="ECO:0000256" key="3">
    <source>
        <dbReference type="ARBA" id="ARBA00004931"/>
    </source>
</evidence>
<dbReference type="Proteomes" id="UP000639859">
    <property type="component" value="Unassembled WGS sequence"/>
</dbReference>
<keyword evidence="13" id="KW-1185">Reference proteome</keyword>
<gene>
    <name evidence="12" type="ORF">I4Q42_08555</name>
</gene>
<evidence type="ECO:0000256" key="11">
    <source>
        <dbReference type="ARBA" id="ARBA00049229"/>
    </source>
</evidence>
<comment type="catalytic activity">
    <reaction evidence="11">
        <text>L-leucine + 2-oxoglutarate = 4-methyl-2-oxopentanoate + L-glutamate</text>
        <dbReference type="Rhea" id="RHEA:18321"/>
        <dbReference type="ChEBI" id="CHEBI:16810"/>
        <dbReference type="ChEBI" id="CHEBI:17865"/>
        <dbReference type="ChEBI" id="CHEBI:29985"/>
        <dbReference type="ChEBI" id="CHEBI:57427"/>
        <dbReference type="EC" id="2.6.1.42"/>
    </reaction>
</comment>
<comment type="pathway">
    <text evidence="2">Amino-acid biosynthesis; L-isoleucine biosynthesis; L-isoleucine from 2-oxobutanoate: step 4/4.</text>
</comment>
<evidence type="ECO:0000256" key="2">
    <source>
        <dbReference type="ARBA" id="ARBA00004824"/>
    </source>
</evidence>
<dbReference type="InterPro" id="IPR043132">
    <property type="entry name" value="BCAT-like_C"/>
</dbReference>
<protein>
    <recommendedName>
        <fullName evidence="7">Probable branched-chain-amino-acid aminotransferase</fullName>
        <ecNumber evidence="6">2.6.1.42</ecNumber>
    </recommendedName>
</protein>
<dbReference type="PANTHER" id="PTHR42743:SF11">
    <property type="entry name" value="AMINODEOXYCHORISMATE LYASE"/>
    <property type="match status" value="1"/>
</dbReference>
<name>A0ABS0SWR8_9CAUL</name>
<dbReference type="SUPFAM" id="SSF56752">
    <property type="entry name" value="D-aminoacid aminotransferase-like PLP-dependent enzymes"/>
    <property type="match status" value="1"/>
</dbReference>
<comment type="catalytic activity">
    <reaction evidence="10">
        <text>L-isoleucine + 2-oxoglutarate = (S)-3-methyl-2-oxopentanoate + L-glutamate</text>
        <dbReference type="Rhea" id="RHEA:24801"/>
        <dbReference type="ChEBI" id="CHEBI:16810"/>
        <dbReference type="ChEBI" id="CHEBI:29985"/>
        <dbReference type="ChEBI" id="CHEBI:35146"/>
        <dbReference type="ChEBI" id="CHEBI:58045"/>
        <dbReference type="EC" id="2.6.1.42"/>
    </reaction>
</comment>
<comment type="catalytic activity">
    <reaction evidence="9">
        <text>L-valine + 2-oxoglutarate = 3-methyl-2-oxobutanoate + L-glutamate</text>
        <dbReference type="Rhea" id="RHEA:24813"/>
        <dbReference type="ChEBI" id="CHEBI:11851"/>
        <dbReference type="ChEBI" id="CHEBI:16810"/>
        <dbReference type="ChEBI" id="CHEBI:29985"/>
        <dbReference type="ChEBI" id="CHEBI:57762"/>
        <dbReference type="EC" id="2.6.1.42"/>
    </reaction>
</comment>
<dbReference type="CDD" id="cd01558">
    <property type="entry name" value="D-AAT_like"/>
    <property type="match status" value="1"/>
</dbReference>
<keyword evidence="8" id="KW-0100">Branched-chain amino acid biosynthesis</keyword>
<proteinExistence type="inferred from homology"/>
<dbReference type="InterPro" id="IPR001544">
    <property type="entry name" value="Aminotrans_IV"/>
</dbReference>
<evidence type="ECO:0000256" key="10">
    <source>
        <dbReference type="ARBA" id="ARBA00048798"/>
    </source>
</evidence>
<evidence type="ECO:0000256" key="1">
    <source>
        <dbReference type="ARBA" id="ARBA00003109"/>
    </source>
</evidence>
<accession>A0ABS0SWR8</accession>
<evidence type="ECO:0000313" key="12">
    <source>
        <dbReference type="EMBL" id="MBI1683716.1"/>
    </source>
</evidence>
<dbReference type="InterPro" id="IPR050571">
    <property type="entry name" value="Class-IV_PLP-Dep_Aminotrnsfr"/>
</dbReference>
<dbReference type="InterPro" id="IPR036038">
    <property type="entry name" value="Aminotransferase-like"/>
</dbReference>
<evidence type="ECO:0000256" key="9">
    <source>
        <dbReference type="ARBA" id="ARBA00048212"/>
    </source>
</evidence>
<comment type="caution">
    <text evidence="12">The sequence shown here is derived from an EMBL/GenBank/DDBJ whole genome shotgun (WGS) entry which is preliminary data.</text>
</comment>